<reference evidence="2" key="1">
    <citation type="journal article" date="2024" name="Proc. Natl. Acad. Sci. U.S.A.">
        <title>Extraordinary preservation of gene collinearity over three hundred million years revealed in homosporous lycophytes.</title>
        <authorList>
            <person name="Li C."/>
            <person name="Wickell D."/>
            <person name="Kuo L.Y."/>
            <person name="Chen X."/>
            <person name="Nie B."/>
            <person name="Liao X."/>
            <person name="Peng D."/>
            <person name="Ji J."/>
            <person name="Jenkins J."/>
            <person name="Williams M."/>
            <person name="Shu S."/>
            <person name="Plott C."/>
            <person name="Barry K."/>
            <person name="Rajasekar S."/>
            <person name="Grimwood J."/>
            <person name="Han X."/>
            <person name="Sun S."/>
            <person name="Hou Z."/>
            <person name="He W."/>
            <person name="Dai G."/>
            <person name="Sun C."/>
            <person name="Schmutz J."/>
            <person name="Leebens-Mack J.H."/>
            <person name="Li F.W."/>
            <person name="Wang L."/>
        </authorList>
    </citation>
    <scope>NUCLEOTIDE SEQUENCE [LARGE SCALE GENOMIC DNA]</scope>
    <source>
        <strain evidence="2">cv. PW_Plant_1</strain>
    </source>
</reference>
<keyword evidence="2" id="KW-1185">Reference proteome</keyword>
<dbReference type="Proteomes" id="UP001162992">
    <property type="component" value="Chromosome 6"/>
</dbReference>
<proteinExistence type="predicted"/>
<gene>
    <name evidence="1" type="ORF">O6H91_06G040300</name>
</gene>
<evidence type="ECO:0000313" key="1">
    <source>
        <dbReference type="EMBL" id="KAJ7552067.1"/>
    </source>
</evidence>
<evidence type="ECO:0000313" key="2">
    <source>
        <dbReference type="Proteomes" id="UP001162992"/>
    </source>
</evidence>
<sequence>MENAFLNSLVVGAVLLGCAVFSALAGDPDALFDFIVPPGVMPANVSANNFTFRATKADFVAGKLIVQKISLAELPTLDGAGVSMATLMFPPSVADPVHFHQRASELLQVTSGSLFVSFIDSLGRRFDQKLFAGDAFLFPKGMLHYQINLDPKKPAHAVAVFGSSNPGIVLLGPTLFGSGLNVEVLHQSFNISKETIEKLVAANTPHPL</sequence>
<dbReference type="EMBL" id="CM055097">
    <property type="protein sequence ID" value="KAJ7552067.1"/>
    <property type="molecule type" value="Genomic_DNA"/>
</dbReference>
<accession>A0ACC2DD64</accession>
<comment type="caution">
    <text evidence="1">The sequence shown here is derived from an EMBL/GenBank/DDBJ whole genome shotgun (WGS) entry which is preliminary data.</text>
</comment>
<protein>
    <submittedName>
        <fullName evidence="1">Uncharacterized protein</fullName>
    </submittedName>
</protein>
<organism evidence="1 2">
    <name type="scientific">Diphasiastrum complanatum</name>
    <name type="common">Issler's clubmoss</name>
    <name type="synonym">Lycopodium complanatum</name>
    <dbReference type="NCBI Taxonomy" id="34168"/>
    <lineage>
        <taxon>Eukaryota</taxon>
        <taxon>Viridiplantae</taxon>
        <taxon>Streptophyta</taxon>
        <taxon>Embryophyta</taxon>
        <taxon>Tracheophyta</taxon>
        <taxon>Lycopodiopsida</taxon>
        <taxon>Lycopodiales</taxon>
        <taxon>Lycopodiaceae</taxon>
        <taxon>Lycopodioideae</taxon>
        <taxon>Diphasiastrum</taxon>
    </lineage>
</organism>
<name>A0ACC2DD64_DIPCM</name>